<evidence type="ECO:0000313" key="4">
    <source>
        <dbReference type="EMBL" id="QDU26430.1"/>
    </source>
</evidence>
<dbReference type="KEGG" id="aagg:ETAA8_15080"/>
<dbReference type="AlphaFoldDB" id="A0A517Y866"/>
<dbReference type="InterPro" id="IPR013105">
    <property type="entry name" value="TPR_2"/>
</dbReference>
<feature type="repeat" description="TPR" evidence="3">
    <location>
        <begin position="340"/>
        <end position="373"/>
    </location>
</feature>
<dbReference type="Pfam" id="PF00515">
    <property type="entry name" value="TPR_1"/>
    <property type="match status" value="1"/>
</dbReference>
<evidence type="ECO:0000256" key="2">
    <source>
        <dbReference type="ARBA" id="ARBA00022803"/>
    </source>
</evidence>
<dbReference type="InterPro" id="IPR011990">
    <property type="entry name" value="TPR-like_helical_dom_sf"/>
</dbReference>
<evidence type="ECO:0000256" key="1">
    <source>
        <dbReference type="ARBA" id="ARBA00022737"/>
    </source>
</evidence>
<dbReference type="InterPro" id="IPR019734">
    <property type="entry name" value="TPR_rpt"/>
</dbReference>
<dbReference type="PANTHER" id="PTHR44858:SF1">
    <property type="entry name" value="UDP-N-ACETYLGLUCOSAMINE--PEPTIDE N-ACETYLGLUCOSAMINYLTRANSFERASE SPINDLY-RELATED"/>
    <property type="match status" value="1"/>
</dbReference>
<evidence type="ECO:0000313" key="5">
    <source>
        <dbReference type="Proteomes" id="UP000315017"/>
    </source>
</evidence>
<dbReference type="Pfam" id="PF13365">
    <property type="entry name" value="Trypsin_2"/>
    <property type="match status" value="1"/>
</dbReference>
<organism evidence="4 5">
    <name type="scientific">Anatilimnocola aggregata</name>
    <dbReference type="NCBI Taxonomy" id="2528021"/>
    <lineage>
        <taxon>Bacteria</taxon>
        <taxon>Pseudomonadati</taxon>
        <taxon>Planctomycetota</taxon>
        <taxon>Planctomycetia</taxon>
        <taxon>Pirellulales</taxon>
        <taxon>Pirellulaceae</taxon>
        <taxon>Anatilimnocola</taxon>
    </lineage>
</organism>
<dbReference type="InterPro" id="IPR050498">
    <property type="entry name" value="Ycf3"/>
</dbReference>
<dbReference type="SUPFAM" id="SSF50494">
    <property type="entry name" value="Trypsin-like serine proteases"/>
    <property type="match status" value="1"/>
</dbReference>
<dbReference type="Gene3D" id="1.25.40.10">
    <property type="entry name" value="Tetratricopeptide repeat domain"/>
    <property type="match status" value="4"/>
</dbReference>
<keyword evidence="2 3" id="KW-0802">TPR repeat</keyword>
<feature type="repeat" description="TPR" evidence="3">
    <location>
        <begin position="476"/>
        <end position="509"/>
    </location>
</feature>
<keyword evidence="1" id="KW-0677">Repeat</keyword>
<dbReference type="InterPro" id="IPR009003">
    <property type="entry name" value="Peptidase_S1_PA"/>
</dbReference>
<gene>
    <name evidence="4" type="primary">htrA_2</name>
    <name evidence="4" type="ORF">ETAA8_15080</name>
</gene>
<dbReference type="Pfam" id="PF07719">
    <property type="entry name" value="TPR_2"/>
    <property type="match status" value="1"/>
</dbReference>
<dbReference type="InterPro" id="IPR043504">
    <property type="entry name" value="Peptidase_S1_PA_chymotrypsin"/>
</dbReference>
<feature type="repeat" description="TPR" evidence="3">
    <location>
        <begin position="272"/>
        <end position="305"/>
    </location>
</feature>
<dbReference type="Proteomes" id="UP000315017">
    <property type="component" value="Chromosome"/>
</dbReference>
<reference evidence="4 5" key="1">
    <citation type="submission" date="2019-02" db="EMBL/GenBank/DDBJ databases">
        <title>Deep-cultivation of Planctomycetes and their phenomic and genomic characterization uncovers novel biology.</title>
        <authorList>
            <person name="Wiegand S."/>
            <person name="Jogler M."/>
            <person name="Boedeker C."/>
            <person name="Pinto D."/>
            <person name="Vollmers J."/>
            <person name="Rivas-Marin E."/>
            <person name="Kohn T."/>
            <person name="Peeters S.H."/>
            <person name="Heuer A."/>
            <person name="Rast P."/>
            <person name="Oberbeckmann S."/>
            <person name="Bunk B."/>
            <person name="Jeske O."/>
            <person name="Meyerdierks A."/>
            <person name="Storesund J.E."/>
            <person name="Kallscheuer N."/>
            <person name="Luecker S."/>
            <person name="Lage O.M."/>
            <person name="Pohl T."/>
            <person name="Merkel B.J."/>
            <person name="Hornburger P."/>
            <person name="Mueller R.-W."/>
            <person name="Bruemmer F."/>
            <person name="Labrenz M."/>
            <person name="Spormann A.M."/>
            <person name="Op den Camp H."/>
            <person name="Overmann J."/>
            <person name="Amann R."/>
            <person name="Jetten M.S.M."/>
            <person name="Mascher T."/>
            <person name="Medema M.H."/>
            <person name="Devos D.P."/>
            <person name="Kaster A.-K."/>
            <person name="Ovreas L."/>
            <person name="Rohde M."/>
            <person name="Galperin M.Y."/>
            <person name="Jogler C."/>
        </authorList>
    </citation>
    <scope>NUCLEOTIDE SEQUENCE [LARGE SCALE GENOMIC DNA]</scope>
    <source>
        <strain evidence="4 5">ETA_A8</strain>
    </source>
</reference>
<name>A0A517Y866_9BACT</name>
<dbReference type="PANTHER" id="PTHR44858">
    <property type="entry name" value="TETRATRICOPEPTIDE REPEAT PROTEIN 6"/>
    <property type="match status" value="1"/>
</dbReference>
<dbReference type="PROSITE" id="PS50005">
    <property type="entry name" value="TPR"/>
    <property type="match status" value="6"/>
</dbReference>
<feature type="repeat" description="TPR" evidence="3">
    <location>
        <begin position="408"/>
        <end position="441"/>
    </location>
</feature>
<dbReference type="GO" id="GO:0006508">
    <property type="term" value="P:proteolysis"/>
    <property type="evidence" value="ECO:0007669"/>
    <property type="project" value="UniProtKB-KW"/>
</dbReference>
<dbReference type="Pfam" id="PF13432">
    <property type="entry name" value="TPR_16"/>
    <property type="match status" value="3"/>
</dbReference>
<evidence type="ECO:0000256" key="3">
    <source>
        <dbReference type="PROSITE-ProRule" id="PRU00339"/>
    </source>
</evidence>
<protein>
    <submittedName>
        <fullName evidence="4">Serine protease HtrA</fullName>
    </submittedName>
</protein>
<proteinExistence type="predicted"/>
<keyword evidence="4" id="KW-0645">Protease</keyword>
<keyword evidence="4" id="KW-0378">Hydrolase</keyword>
<dbReference type="Gene3D" id="2.40.10.10">
    <property type="entry name" value="Trypsin-like serine proteases"/>
    <property type="match status" value="2"/>
</dbReference>
<dbReference type="GO" id="GO:0008233">
    <property type="term" value="F:peptidase activity"/>
    <property type="evidence" value="ECO:0007669"/>
    <property type="project" value="UniProtKB-KW"/>
</dbReference>
<dbReference type="RefSeq" id="WP_202921638.1">
    <property type="nucleotide sequence ID" value="NZ_CP036274.1"/>
</dbReference>
<sequence>MQRSSFAGGIVGLTLATCLTLLPVISAQDAPPSKKKNKKPAAAKALNDKELYKALLPSVAWVRTSPGNDAGAGMGTGFVVDVDRCLVVTNEHVVKGFSERGYDEMIVHFAEQDAEGRTIVEPLHYVKQPDALKGEVIHRDVARDLALIRLPSLPASARALKFADHLPEPGEHVISIAGKPEGSEGVWIMSTGSVRMSYRRSHANGAVAGVVESDMPTNRGNSGGPIVNDRNELVAVCEGHRLDARLVSMYIDVNEVRAFLEVCEPLIEPQDAQAFFDRGYYRHNTKRWEAALKDYNEALRLDPKMALASVNKGWIFNSMQDYATAEAEFDAALKIDPENASGYEGRGVCRRSLGRNDEAIADFTQAIRRSPDEAHLYFRRTIAHRNKNDLPAALADLNRCVALDPNTADNYGSRGQVHRLLKNFKESLADFDMTLKLQPQNPAWWYEAARVHYDQENYAASINLNSVAIQLNNQTTSYFNDRGLAYYHLERYNEAIADFQAAFKINPKGAKYLESIGDCLWYSNKFRESWDLYNQAVVLDPSRASAWRSRGDVYKHFGDTAAAQRDYAKARELEGK</sequence>
<accession>A0A517Y866</accession>
<dbReference type="EMBL" id="CP036274">
    <property type="protein sequence ID" value="QDU26430.1"/>
    <property type="molecule type" value="Genomic_DNA"/>
</dbReference>
<dbReference type="SMART" id="SM00028">
    <property type="entry name" value="TPR"/>
    <property type="match status" value="9"/>
</dbReference>
<feature type="repeat" description="TPR" evidence="3">
    <location>
        <begin position="374"/>
        <end position="407"/>
    </location>
</feature>
<keyword evidence="5" id="KW-1185">Reference proteome</keyword>
<feature type="repeat" description="TPR" evidence="3">
    <location>
        <begin position="306"/>
        <end position="339"/>
    </location>
</feature>
<dbReference type="SUPFAM" id="SSF48452">
    <property type="entry name" value="TPR-like"/>
    <property type="match status" value="1"/>
</dbReference>